<organism evidence="1">
    <name type="scientific">Arundo donax</name>
    <name type="common">Giant reed</name>
    <name type="synonym">Donax arundinaceus</name>
    <dbReference type="NCBI Taxonomy" id="35708"/>
    <lineage>
        <taxon>Eukaryota</taxon>
        <taxon>Viridiplantae</taxon>
        <taxon>Streptophyta</taxon>
        <taxon>Embryophyta</taxon>
        <taxon>Tracheophyta</taxon>
        <taxon>Spermatophyta</taxon>
        <taxon>Magnoliopsida</taxon>
        <taxon>Liliopsida</taxon>
        <taxon>Poales</taxon>
        <taxon>Poaceae</taxon>
        <taxon>PACMAD clade</taxon>
        <taxon>Arundinoideae</taxon>
        <taxon>Arundineae</taxon>
        <taxon>Arundo</taxon>
    </lineage>
</organism>
<sequence>MVSSLPPFPDMKCFVLDCSLCT</sequence>
<protein>
    <submittedName>
        <fullName evidence="1">Uncharacterized protein</fullName>
    </submittedName>
</protein>
<evidence type="ECO:0000313" key="1">
    <source>
        <dbReference type="EMBL" id="JAD59549.1"/>
    </source>
</evidence>
<dbReference type="EMBL" id="GBRH01238346">
    <property type="protein sequence ID" value="JAD59549.1"/>
    <property type="molecule type" value="Transcribed_RNA"/>
</dbReference>
<reference evidence="1" key="2">
    <citation type="journal article" date="2015" name="Data Brief">
        <title>Shoot transcriptome of the giant reed, Arundo donax.</title>
        <authorList>
            <person name="Barrero R.A."/>
            <person name="Guerrero F.D."/>
            <person name="Moolhuijzen P."/>
            <person name="Goolsby J.A."/>
            <person name="Tidwell J."/>
            <person name="Bellgard S.E."/>
            <person name="Bellgard M.I."/>
        </authorList>
    </citation>
    <scope>NUCLEOTIDE SEQUENCE</scope>
    <source>
        <tissue evidence="1">Shoot tissue taken approximately 20 cm above the soil surface</tissue>
    </source>
</reference>
<name>A0A0A9B6D8_ARUDO</name>
<dbReference type="AlphaFoldDB" id="A0A0A9B6D8"/>
<proteinExistence type="predicted"/>
<accession>A0A0A9B6D8</accession>
<reference evidence="1" key="1">
    <citation type="submission" date="2014-09" db="EMBL/GenBank/DDBJ databases">
        <authorList>
            <person name="Magalhaes I.L.F."/>
            <person name="Oliveira U."/>
            <person name="Santos F.R."/>
            <person name="Vidigal T.H.D.A."/>
            <person name="Brescovit A.D."/>
            <person name="Santos A.J."/>
        </authorList>
    </citation>
    <scope>NUCLEOTIDE SEQUENCE</scope>
    <source>
        <tissue evidence="1">Shoot tissue taken approximately 20 cm above the soil surface</tissue>
    </source>
</reference>